<proteinExistence type="predicted"/>
<keyword evidence="4" id="KW-1185">Reference proteome</keyword>
<dbReference type="InterPro" id="IPR011600">
    <property type="entry name" value="Pept_C14_caspase"/>
</dbReference>
<name>A0A5B9MHL7_9BACT</name>
<accession>A0A5B9MHL7</accession>
<reference evidence="3 4" key="1">
    <citation type="submission" date="2019-02" db="EMBL/GenBank/DDBJ databases">
        <title>Planctomycetal bacteria perform biofilm scaping via a novel small molecule.</title>
        <authorList>
            <person name="Jeske O."/>
            <person name="Boedeker C."/>
            <person name="Wiegand S."/>
            <person name="Breitling P."/>
            <person name="Kallscheuer N."/>
            <person name="Jogler M."/>
            <person name="Rohde M."/>
            <person name="Petersen J."/>
            <person name="Medema M.H."/>
            <person name="Surup F."/>
            <person name="Jogler C."/>
        </authorList>
    </citation>
    <scope>NUCLEOTIDE SEQUENCE [LARGE SCALE GENOMIC DNA]</scope>
    <source>
        <strain evidence="3 4">Mal15</strain>
    </source>
</reference>
<evidence type="ECO:0000256" key="1">
    <source>
        <dbReference type="SAM" id="MobiDB-lite"/>
    </source>
</evidence>
<dbReference type="PROSITE" id="PS50208">
    <property type="entry name" value="CASPASE_P20"/>
    <property type="match status" value="1"/>
</dbReference>
<dbReference type="InterPro" id="IPR001309">
    <property type="entry name" value="Pept_C14_p20"/>
</dbReference>
<dbReference type="PANTHER" id="PTHR22576:SF37">
    <property type="entry name" value="MUCOSA-ASSOCIATED LYMPHOID TISSUE LYMPHOMA TRANSLOCATION PROTEIN 1"/>
    <property type="match status" value="1"/>
</dbReference>
<dbReference type="Pfam" id="PF00656">
    <property type="entry name" value="Peptidase_C14"/>
    <property type="match status" value="1"/>
</dbReference>
<dbReference type="GO" id="GO:0006508">
    <property type="term" value="P:proteolysis"/>
    <property type="evidence" value="ECO:0007669"/>
    <property type="project" value="InterPro"/>
</dbReference>
<evidence type="ECO:0000313" key="4">
    <source>
        <dbReference type="Proteomes" id="UP000321353"/>
    </source>
</evidence>
<dbReference type="PANTHER" id="PTHR22576">
    <property type="entry name" value="MUCOSA ASSOCIATED LYMPHOID TISSUE LYMPHOMA TRANSLOCATION PROTEIN 1/PARACASPASE"/>
    <property type="match status" value="1"/>
</dbReference>
<feature type="domain" description="Caspase family p20" evidence="2">
    <location>
        <begin position="116"/>
        <end position="261"/>
    </location>
</feature>
<evidence type="ECO:0000313" key="3">
    <source>
        <dbReference type="EMBL" id="QEG00782.1"/>
    </source>
</evidence>
<feature type="compositionally biased region" description="Low complexity" evidence="1">
    <location>
        <begin position="84"/>
        <end position="102"/>
    </location>
</feature>
<gene>
    <name evidence="3" type="ORF">Mal15_48540</name>
</gene>
<sequence>MRQKNKMTRPTTSIGNEVMRIITFTFAFSCIVALPHVPADAQWQGIARGIAQQAMSNAQPRPSSYRPQTTSRPVTPSQTINRQGTTASTSPASSGRGTTGATNQPSQSAAPTKYSALIVATRDYSQAGELPSLSGTNRDAELIAAALRRGGYNEDDITLIYDDAQSESLRPTSVNIEKQFFEFLSRADAGVATIFFIGHGITHEGKSYYCAQDTNDDSLADPNPDAAGLISINALANVFAKPANCAAENKLIVVDACRNAASDQYRGLVSSLSTIEDVADDVWILSSCSEGQRSWISNEIVQGERHPVFTYYLAQGLEGAADLLGDHDGRVGLFELFTYAFVKTSETVDAFETKPGTRPIRQTPELFGLAPPFELATVSNLVARRTLTTGDMQAEARRSADQIADDMLVNLRMSEALFRQQISVDRSDEEFARLQNTQRGYLNYLLGNRIRAALEINADCRLAHLARGITYRQAGLFAEALDGFNRGDENFNLFVVSDDQSLNRHFVSDDQGNRLVDANGVPVPKIKRETDVTRVEVFGEPGSGPAATIARESKIKIVDVRDVDGQQWLRFDSLNDEPIGPYWISRDLVHWLPDAVDVYTPSTVMRPMGASVSGVANRFDYAANQMSQLADNLELPARGLEQIAVPLRVPGQQIRAAGRNLGQGIDQFNSGMSRASGLLNSIPGVYVPSFGIPNYPRRMADTAAYYADIPASIASVAAGKARIPAGYVRRGGSYVQMPSNYIHRVQGWSGQAVKYESGHREQVKMEQKRKKLENNGHLGPVKATPIRIAELPWLFDRDSEDEKENKKSTDS</sequence>
<dbReference type="Proteomes" id="UP000321353">
    <property type="component" value="Chromosome"/>
</dbReference>
<dbReference type="GO" id="GO:0004197">
    <property type="term" value="F:cysteine-type endopeptidase activity"/>
    <property type="evidence" value="ECO:0007669"/>
    <property type="project" value="InterPro"/>
</dbReference>
<dbReference type="SUPFAM" id="SSF52129">
    <property type="entry name" value="Caspase-like"/>
    <property type="match status" value="1"/>
</dbReference>
<dbReference type="KEGG" id="smam:Mal15_48540"/>
<dbReference type="InterPro" id="IPR029030">
    <property type="entry name" value="Caspase-like_dom_sf"/>
</dbReference>
<dbReference type="InterPro" id="IPR052039">
    <property type="entry name" value="Caspase-related_regulators"/>
</dbReference>
<organism evidence="3 4">
    <name type="scientific">Stieleria maiorica</name>
    <dbReference type="NCBI Taxonomy" id="2795974"/>
    <lineage>
        <taxon>Bacteria</taxon>
        <taxon>Pseudomonadati</taxon>
        <taxon>Planctomycetota</taxon>
        <taxon>Planctomycetia</taxon>
        <taxon>Pirellulales</taxon>
        <taxon>Pirellulaceae</taxon>
        <taxon>Stieleria</taxon>
    </lineage>
</organism>
<dbReference type="AlphaFoldDB" id="A0A5B9MHL7"/>
<evidence type="ECO:0000259" key="2">
    <source>
        <dbReference type="PROSITE" id="PS50208"/>
    </source>
</evidence>
<dbReference type="Gene3D" id="3.40.50.1460">
    <property type="match status" value="1"/>
</dbReference>
<feature type="compositionally biased region" description="Polar residues" evidence="1">
    <location>
        <begin position="53"/>
        <end position="83"/>
    </location>
</feature>
<feature type="region of interest" description="Disordered" evidence="1">
    <location>
        <begin position="53"/>
        <end position="109"/>
    </location>
</feature>
<dbReference type="EMBL" id="CP036264">
    <property type="protein sequence ID" value="QEG00782.1"/>
    <property type="molecule type" value="Genomic_DNA"/>
</dbReference>
<protein>
    <submittedName>
        <fullName evidence="3">Caspase domain protein</fullName>
    </submittedName>
</protein>